<dbReference type="Pfam" id="PF13450">
    <property type="entry name" value="NAD_binding_8"/>
    <property type="match status" value="1"/>
</dbReference>
<dbReference type="InterPro" id="IPR000172">
    <property type="entry name" value="GMC_OxRdtase_N"/>
</dbReference>
<feature type="binding site" evidence="2">
    <location>
        <position position="330"/>
    </location>
    <ligand>
        <name>FAD</name>
        <dbReference type="ChEBI" id="CHEBI:57692"/>
    </ligand>
</feature>
<dbReference type="InterPro" id="IPR036188">
    <property type="entry name" value="FAD/NAD-bd_sf"/>
</dbReference>
<evidence type="ECO:0008006" key="7">
    <source>
        <dbReference type="Google" id="ProtNLM"/>
    </source>
</evidence>
<feature type="domain" description="Glucose-methanol-choline oxidoreductase N-terminal" evidence="3">
    <location>
        <begin position="289"/>
        <end position="423"/>
    </location>
</feature>
<dbReference type="GO" id="GO:0050660">
    <property type="term" value="F:flavin adenine dinucleotide binding"/>
    <property type="evidence" value="ECO:0007669"/>
    <property type="project" value="InterPro"/>
</dbReference>
<dbReference type="GO" id="GO:0016614">
    <property type="term" value="F:oxidoreductase activity, acting on CH-OH group of donors"/>
    <property type="evidence" value="ECO:0007669"/>
    <property type="project" value="InterPro"/>
</dbReference>
<proteinExistence type="inferred from homology"/>
<dbReference type="Gene3D" id="3.30.560.10">
    <property type="entry name" value="Glucose Oxidase, domain 3"/>
    <property type="match status" value="1"/>
</dbReference>
<dbReference type="SUPFAM" id="SSF51905">
    <property type="entry name" value="FAD/NAD(P)-binding domain"/>
    <property type="match status" value="1"/>
</dbReference>
<comment type="similarity">
    <text evidence="1">Belongs to the GMC oxidoreductase family.</text>
</comment>
<keyword evidence="2" id="KW-0285">Flavoprotein</keyword>
<evidence type="ECO:0000256" key="2">
    <source>
        <dbReference type="PIRSR" id="PIRSR000137-2"/>
    </source>
</evidence>
<evidence type="ECO:0000259" key="3">
    <source>
        <dbReference type="Pfam" id="PF00732"/>
    </source>
</evidence>
<evidence type="ECO:0000313" key="5">
    <source>
        <dbReference type="EMBL" id="SMY22899.1"/>
    </source>
</evidence>
<dbReference type="InterPro" id="IPR012132">
    <property type="entry name" value="GMC_OxRdtase"/>
</dbReference>
<reference evidence="5 6" key="1">
    <citation type="submission" date="2016-10" db="EMBL/GenBank/DDBJ databases">
        <authorList>
            <person name="Varghese N."/>
        </authorList>
    </citation>
    <scope>NUCLEOTIDE SEQUENCE [LARGE SCALE GENOMIC DNA]</scope>
</reference>
<accession>A0A1Y6LGW7</accession>
<dbReference type="Pfam" id="PF00732">
    <property type="entry name" value="GMC_oxred_N"/>
    <property type="match status" value="1"/>
</dbReference>
<gene>
    <name evidence="5" type="ORF">ZT1A5_G4339</name>
</gene>
<dbReference type="Pfam" id="PF05199">
    <property type="entry name" value="GMC_oxred_C"/>
    <property type="match status" value="1"/>
</dbReference>
<feature type="domain" description="Glucose-methanol-choline oxidoreductase C-terminal" evidence="4">
    <location>
        <begin position="531"/>
        <end position="677"/>
    </location>
</feature>
<evidence type="ECO:0000259" key="4">
    <source>
        <dbReference type="Pfam" id="PF05199"/>
    </source>
</evidence>
<organism evidence="5 6">
    <name type="scientific">Zymoseptoria tritici ST99CH_1A5</name>
    <dbReference type="NCBI Taxonomy" id="1276529"/>
    <lineage>
        <taxon>Eukaryota</taxon>
        <taxon>Fungi</taxon>
        <taxon>Dikarya</taxon>
        <taxon>Ascomycota</taxon>
        <taxon>Pezizomycotina</taxon>
        <taxon>Dothideomycetes</taxon>
        <taxon>Dothideomycetidae</taxon>
        <taxon>Mycosphaerellales</taxon>
        <taxon>Mycosphaerellaceae</taxon>
        <taxon>Zymoseptoria</taxon>
    </lineage>
</organism>
<comment type="cofactor">
    <cofactor evidence="2">
        <name>FAD</name>
        <dbReference type="ChEBI" id="CHEBI:57692"/>
    </cofactor>
</comment>
<name>A0A1Y6LGW7_ZYMTR</name>
<dbReference type="Proteomes" id="UP000215453">
    <property type="component" value="Chromosome 3"/>
</dbReference>
<dbReference type="SUPFAM" id="SSF54373">
    <property type="entry name" value="FAD-linked reductases, C-terminal domain"/>
    <property type="match status" value="1"/>
</dbReference>
<protein>
    <recommendedName>
        <fullName evidence="7">Glucose-methanol-choline oxidoreductase N-terminal domain-containing protein</fullName>
    </recommendedName>
</protein>
<sequence length="689" mass="75484">MNNGQPDRRHAELQEVFTLFLRLRSTFAPSTLITESIAFGFRTTAKAICVYRGDLDPTGRADHELVAASHGAHSEAATQYEYIVVGSGAGGGTLASRLAREGHSTLLIEAGDDQSSNDNTTIPLFQSLVTGDPEIQWDFFVNHYQDQSRAARDPKYTKGKGCLYPRAQIVGGCVTHNALIFIRAHDSDWDGIARITGDSSWSARNMDKYLDKVYEWQPVNPTDPSILVRDTQLVRHLVAGAAVLSPSLFRSIIPQGLSSLLGLDRLNPIVGISNALLGDANARTRNRDSTTGLYPIPLTAEGGARKSIREHIKDTIAQGYPLTLKTNTFVTKVLFDESGDQLRACGVEYLEGKHLYRASPKSGGKGTPGSVRATKEVILAGGTFNTVQLLKLSGIGPKKELESFKIPVKVNLPGVGRNMQDRYEIGLNVQHEKDFSITDGCRLDAKPHDKCYKQWKQNPNILAQRGAYASNGLAATMIGHSDYADNSDVDLWMFSSPSNFRGYFPQWYDTLLAQHNWFSWYTLKAHTRNTAGTVKLRSADPLDVPQIDFNYFDTGTTANGAADKDLASMVKALRTCRKALAKYNDDVIARLLPGSKFVEKEPGPHVQSDEDLGQYIKDRAWGHHACGTTKIGADGDKMAVLDSKFRVRGVKALRIADAGVFPKIPGVFITAPIFVMAEKAADTILHGGD</sequence>
<dbReference type="AlphaFoldDB" id="A0A1Y6LGW7"/>
<evidence type="ECO:0000256" key="1">
    <source>
        <dbReference type="ARBA" id="ARBA00010790"/>
    </source>
</evidence>
<dbReference type="PIRSF" id="PIRSF000137">
    <property type="entry name" value="Alcohol_oxidase"/>
    <property type="match status" value="1"/>
</dbReference>
<dbReference type="PANTHER" id="PTHR11552:SF100">
    <property type="entry name" value="DEHYDROGENASE, PUTATIVE (AFU_ORTHOLOGUE AFUA_5G00630)-RELATED"/>
    <property type="match status" value="1"/>
</dbReference>
<dbReference type="EMBL" id="LT882678">
    <property type="protein sequence ID" value="SMY22899.1"/>
    <property type="molecule type" value="Genomic_DNA"/>
</dbReference>
<evidence type="ECO:0000313" key="6">
    <source>
        <dbReference type="Proteomes" id="UP000215453"/>
    </source>
</evidence>
<dbReference type="Gene3D" id="3.50.50.60">
    <property type="entry name" value="FAD/NAD(P)-binding domain"/>
    <property type="match status" value="1"/>
</dbReference>
<keyword evidence="2" id="KW-0274">FAD</keyword>
<dbReference type="InterPro" id="IPR007867">
    <property type="entry name" value="GMC_OxRtase_C"/>
</dbReference>
<dbReference type="PANTHER" id="PTHR11552">
    <property type="entry name" value="GLUCOSE-METHANOL-CHOLINE GMC OXIDOREDUCTASE"/>
    <property type="match status" value="1"/>
</dbReference>